<sequence length="466" mass="48385">MRFRHLSVGTTLLLTTALTTPLSGAASATKLSGTAAATKLSGTAAATELSGTAAATKLSGDATTITTRLSGTAAATRLPRAAGNPASTDPAARGATSATEATSRTGAASGTGAGRREAAGEPEAGSAKAWPEATVAEVGAATTEAEATQPQAEAASPEVEAVEAEVEAARVEAAGKGWGWPTVLPSLRRNLVAHYDFEHPDPANPAVEQDRGRSGTGITLVNGGADMRVQDGAHRGSRTSVQVRQVSPTTVSSDDWKAGVYSPTGVPTLNAFNAVRGATIMGWFKMTGQNPSPNSNSANPDDFYGAIGLAGVLSGNSQGHDVRALLELITVNGEMRVVALGRRVDGGSSQTFAADRPWQEILPPGEWVFLAATFDYDTATMRLYKNGRPLSGFYTLTGDPWTIEGPPEPDLASPTDPRGIKIGGSYPQNNREGNPCNCRMDSLMFLDRIATPGQVLAQYLLVARHW</sequence>
<name>A0A7W8EKT3_9ACTN</name>
<keyword evidence="4" id="KW-1185">Reference proteome</keyword>
<evidence type="ECO:0000256" key="2">
    <source>
        <dbReference type="SAM" id="SignalP"/>
    </source>
</evidence>
<dbReference type="Proteomes" id="UP000568380">
    <property type="component" value="Unassembled WGS sequence"/>
</dbReference>
<dbReference type="AlphaFoldDB" id="A0A7W8EKT3"/>
<feature type="chain" id="PRO_5031165190" description="LamG domain-containing protein" evidence="2">
    <location>
        <begin position="26"/>
        <end position="466"/>
    </location>
</feature>
<accession>A0A7W8EKT3</accession>
<dbReference type="SUPFAM" id="SSF49899">
    <property type="entry name" value="Concanavalin A-like lectins/glucanases"/>
    <property type="match status" value="1"/>
</dbReference>
<comment type="caution">
    <text evidence="3">The sequence shown here is derived from an EMBL/GenBank/DDBJ whole genome shotgun (WGS) entry which is preliminary data.</text>
</comment>
<keyword evidence="2" id="KW-0732">Signal</keyword>
<evidence type="ECO:0008006" key="5">
    <source>
        <dbReference type="Google" id="ProtNLM"/>
    </source>
</evidence>
<feature type="region of interest" description="Disordered" evidence="1">
    <location>
        <begin position="73"/>
        <end position="161"/>
    </location>
</feature>
<evidence type="ECO:0000313" key="4">
    <source>
        <dbReference type="Proteomes" id="UP000568380"/>
    </source>
</evidence>
<dbReference type="InterPro" id="IPR013320">
    <property type="entry name" value="ConA-like_dom_sf"/>
</dbReference>
<gene>
    <name evidence="3" type="ORF">HNR40_008434</name>
</gene>
<proteinExistence type="predicted"/>
<evidence type="ECO:0000256" key="1">
    <source>
        <dbReference type="SAM" id="MobiDB-lite"/>
    </source>
</evidence>
<dbReference type="Gene3D" id="2.60.120.200">
    <property type="match status" value="1"/>
</dbReference>
<reference evidence="3 4" key="1">
    <citation type="submission" date="2020-08" db="EMBL/GenBank/DDBJ databases">
        <title>Genomic Encyclopedia of Type Strains, Phase IV (KMG-IV): sequencing the most valuable type-strain genomes for metagenomic binning, comparative biology and taxonomic classification.</title>
        <authorList>
            <person name="Goeker M."/>
        </authorList>
    </citation>
    <scope>NUCLEOTIDE SEQUENCE [LARGE SCALE GENOMIC DNA]</scope>
    <source>
        <strain evidence="3 4">DSM 45385</strain>
    </source>
</reference>
<feature type="compositionally biased region" description="Low complexity" evidence="1">
    <location>
        <begin position="121"/>
        <end position="159"/>
    </location>
</feature>
<feature type="compositionally biased region" description="Low complexity" evidence="1">
    <location>
        <begin position="90"/>
        <end position="110"/>
    </location>
</feature>
<protein>
    <recommendedName>
        <fullName evidence="5">LamG domain-containing protein</fullName>
    </recommendedName>
</protein>
<feature type="signal peptide" evidence="2">
    <location>
        <begin position="1"/>
        <end position="25"/>
    </location>
</feature>
<dbReference type="EMBL" id="JACHIN010000015">
    <property type="protein sequence ID" value="MBB5082931.1"/>
    <property type="molecule type" value="Genomic_DNA"/>
</dbReference>
<dbReference type="RefSeq" id="WP_184971578.1">
    <property type="nucleotide sequence ID" value="NZ_JACHIN010000015.1"/>
</dbReference>
<organism evidence="3 4">
    <name type="scientific">Nonomuraea endophytica</name>
    <dbReference type="NCBI Taxonomy" id="714136"/>
    <lineage>
        <taxon>Bacteria</taxon>
        <taxon>Bacillati</taxon>
        <taxon>Actinomycetota</taxon>
        <taxon>Actinomycetes</taxon>
        <taxon>Streptosporangiales</taxon>
        <taxon>Streptosporangiaceae</taxon>
        <taxon>Nonomuraea</taxon>
    </lineage>
</organism>
<evidence type="ECO:0000313" key="3">
    <source>
        <dbReference type="EMBL" id="MBB5082931.1"/>
    </source>
</evidence>